<accession>A0ABQ1JW63</accession>
<gene>
    <name evidence="1" type="ORF">GCM10007424_14980</name>
</gene>
<dbReference type="Proteomes" id="UP000615760">
    <property type="component" value="Unassembled WGS sequence"/>
</dbReference>
<organism evidence="1 2">
    <name type="scientific">Flavobacterium suaedae</name>
    <dbReference type="NCBI Taxonomy" id="1767027"/>
    <lineage>
        <taxon>Bacteria</taxon>
        <taxon>Pseudomonadati</taxon>
        <taxon>Bacteroidota</taxon>
        <taxon>Flavobacteriia</taxon>
        <taxon>Flavobacteriales</taxon>
        <taxon>Flavobacteriaceae</taxon>
        <taxon>Flavobacterium</taxon>
    </lineage>
</organism>
<dbReference type="SUPFAM" id="SSF69754">
    <property type="entry name" value="Ribosome binding protein Y (YfiA homologue)"/>
    <property type="match status" value="1"/>
</dbReference>
<sequence>MFNYKRFMIMKVNVHAVNFSADRKLVGFVQARLDKLEKYYDKVVNSDVFFKVDNTNGKENKIAEVKVNVPGNEFIVKKQCKTFEEAVDLAAESMERLLVKRKQKIRAKA</sequence>
<evidence type="ECO:0008006" key="3">
    <source>
        <dbReference type="Google" id="ProtNLM"/>
    </source>
</evidence>
<keyword evidence="2" id="KW-1185">Reference proteome</keyword>
<name>A0ABQ1JW63_9FLAO</name>
<dbReference type="InterPro" id="IPR036567">
    <property type="entry name" value="RHF-like"/>
</dbReference>
<evidence type="ECO:0000313" key="1">
    <source>
        <dbReference type="EMBL" id="GGB76001.1"/>
    </source>
</evidence>
<dbReference type="Gene3D" id="3.30.160.100">
    <property type="entry name" value="Ribosome hibernation promotion factor-like"/>
    <property type="match status" value="1"/>
</dbReference>
<reference evidence="2" key="1">
    <citation type="journal article" date="2019" name="Int. J. Syst. Evol. Microbiol.">
        <title>The Global Catalogue of Microorganisms (GCM) 10K type strain sequencing project: providing services to taxonomists for standard genome sequencing and annotation.</title>
        <authorList>
            <consortium name="The Broad Institute Genomics Platform"/>
            <consortium name="The Broad Institute Genome Sequencing Center for Infectious Disease"/>
            <person name="Wu L."/>
            <person name="Ma J."/>
        </authorList>
    </citation>
    <scope>NUCLEOTIDE SEQUENCE [LARGE SCALE GENOMIC DNA]</scope>
    <source>
        <strain evidence="2">CGMCC 1.15461</strain>
    </source>
</reference>
<evidence type="ECO:0000313" key="2">
    <source>
        <dbReference type="Proteomes" id="UP000615760"/>
    </source>
</evidence>
<protein>
    <recommendedName>
        <fullName evidence="3">Ribosome-associated translation inhibitor RaiA</fullName>
    </recommendedName>
</protein>
<dbReference type="NCBIfam" id="TIGR00741">
    <property type="entry name" value="yfiA"/>
    <property type="match status" value="1"/>
</dbReference>
<proteinExistence type="predicted"/>
<comment type="caution">
    <text evidence="1">The sequence shown here is derived from an EMBL/GenBank/DDBJ whole genome shotgun (WGS) entry which is preliminary data.</text>
</comment>
<dbReference type="Pfam" id="PF02482">
    <property type="entry name" value="Ribosomal_S30AE"/>
    <property type="match status" value="1"/>
</dbReference>
<dbReference type="EMBL" id="BMJE01000003">
    <property type="protein sequence ID" value="GGB76001.1"/>
    <property type="molecule type" value="Genomic_DNA"/>
</dbReference>
<dbReference type="InterPro" id="IPR003489">
    <property type="entry name" value="RHF/RaiA"/>
</dbReference>